<feature type="transmembrane region" description="Helical" evidence="10">
    <location>
        <begin position="131"/>
        <end position="152"/>
    </location>
</feature>
<evidence type="ECO:0000256" key="1">
    <source>
        <dbReference type="ARBA" id="ARBA00004651"/>
    </source>
</evidence>
<name>A0A143DGQ3_9PROT</name>
<dbReference type="PIRSF" id="PIRSF006060">
    <property type="entry name" value="AA_transporter"/>
    <property type="match status" value="1"/>
</dbReference>
<accession>A0A143DGQ3</accession>
<feature type="transmembrane region" description="Helical" evidence="10">
    <location>
        <begin position="12"/>
        <end position="34"/>
    </location>
</feature>
<dbReference type="STRING" id="1549855.AY555_01760"/>
<evidence type="ECO:0000256" key="6">
    <source>
        <dbReference type="ARBA" id="ARBA00022970"/>
    </source>
</evidence>
<dbReference type="InterPro" id="IPR050367">
    <property type="entry name" value="APC_superfamily"/>
</dbReference>
<evidence type="ECO:0000313" key="11">
    <source>
        <dbReference type="EMBL" id="AMW35483.1"/>
    </source>
</evidence>
<dbReference type="PANTHER" id="PTHR42770:SF4">
    <property type="entry name" value="ARGININE_ORNITHINE ANTIPORTER-RELATED"/>
    <property type="match status" value="1"/>
</dbReference>
<feature type="transmembrane region" description="Helical" evidence="10">
    <location>
        <begin position="281"/>
        <end position="314"/>
    </location>
</feature>
<gene>
    <name evidence="11" type="ORF">AY555_01760</name>
</gene>
<feature type="transmembrane region" description="Helical" evidence="10">
    <location>
        <begin position="46"/>
        <end position="69"/>
    </location>
</feature>
<feature type="transmembrane region" description="Helical" evidence="10">
    <location>
        <begin position="361"/>
        <end position="382"/>
    </location>
</feature>
<feature type="transmembrane region" description="Helical" evidence="10">
    <location>
        <begin position="164"/>
        <end position="188"/>
    </location>
</feature>
<feature type="transmembrane region" description="Helical" evidence="10">
    <location>
        <begin position="208"/>
        <end position="227"/>
    </location>
</feature>
<evidence type="ECO:0000256" key="5">
    <source>
        <dbReference type="ARBA" id="ARBA00022692"/>
    </source>
</evidence>
<dbReference type="InterPro" id="IPR022461">
    <property type="entry name" value="Arg/Orn_antiprt_ArcD"/>
</dbReference>
<reference evidence="11 12" key="1">
    <citation type="submission" date="2016-02" db="EMBL/GenBank/DDBJ databases">
        <title>Complete Genome of H5569, the type strain of the newly described species Haematospirillium jordaniae.</title>
        <authorList>
            <person name="Nicholson A.C."/>
            <person name="Humrighouse B.W."/>
            <person name="Loparov V."/>
            <person name="McQuiston J.R."/>
        </authorList>
    </citation>
    <scope>NUCLEOTIDE SEQUENCE [LARGE SCALE GENOMIC DNA]</scope>
    <source>
        <strain evidence="11 12">H5569</strain>
    </source>
</reference>
<dbReference type="GO" id="GO:0006527">
    <property type="term" value="P:L-arginine catabolic process"/>
    <property type="evidence" value="ECO:0007669"/>
    <property type="project" value="UniProtKB-UniRule"/>
</dbReference>
<dbReference type="Gene3D" id="1.20.1740.10">
    <property type="entry name" value="Amino acid/polyamine transporter I"/>
    <property type="match status" value="1"/>
</dbReference>
<keyword evidence="5 10" id="KW-0812">Transmembrane</keyword>
<organism evidence="11 12">
    <name type="scientific">Haematospirillum jordaniae</name>
    <dbReference type="NCBI Taxonomy" id="1549855"/>
    <lineage>
        <taxon>Bacteria</taxon>
        <taxon>Pseudomonadati</taxon>
        <taxon>Pseudomonadota</taxon>
        <taxon>Alphaproteobacteria</taxon>
        <taxon>Rhodospirillales</taxon>
        <taxon>Novispirillaceae</taxon>
        <taxon>Haematospirillum</taxon>
    </lineage>
</organism>
<evidence type="ECO:0000256" key="10">
    <source>
        <dbReference type="SAM" id="Phobius"/>
    </source>
</evidence>
<dbReference type="PANTHER" id="PTHR42770">
    <property type="entry name" value="AMINO ACID TRANSPORTER-RELATED"/>
    <property type="match status" value="1"/>
</dbReference>
<dbReference type="AlphaFoldDB" id="A0A143DGQ3"/>
<dbReference type="Pfam" id="PF13520">
    <property type="entry name" value="AA_permease_2"/>
    <property type="match status" value="1"/>
</dbReference>
<dbReference type="InterPro" id="IPR004754">
    <property type="entry name" value="Amino_acid_antiprt"/>
</dbReference>
<keyword evidence="7 10" id="KW-1133">Transmembrane helix</keyword>
<keyword evidence="3" id="KW-0813">Transport</keyword>
<dbReference type="GO" id="GO:1903826">
    <property type="term" value="P:L-arginine transmembrane transport"/>
    <property type="evidence" value="ECO:0007669"/>
    <property type="project" value="InterPro"/>
</dbReference>
<evidence type="ECO:0000256" key="8">
    <source>
        <dbReference type="ARBA" id="ARBA00023136"/>
    </source>
</evidence>
<dbReference type="GO" id="GO:0043858">
    <property type="term" value="F:arginine:ornithine antiporter activity"/>
    <property type="evidence" value="ECO:0007669"/>
    <property type="project" value="UniProtKB-UniRule"/>
</dbReference>
<dbReference type="InterPro" id="IPR002293">
    <property type="entry name" value="AA/rel_permease1"/>
</dbReference>
<evidence type="ECO:0000256" key="4">
    <source>
        <dbReference type="ARBA" id="ARBA00022475"/>
    </source>
</evidence>
<proteinExistence type="inferred from homology"/>
<evidence type="ECO:0000256" key="2">
    <source>
        <dbReference type="ARBA" id="ARBA00008220"/>
    </source>
</evidence>
<dbReference type="NCBIfam" id="TIGR03810">
    <property type="entry name" value="arg_ornith_anti"/>
    <property type="match status" value="1"/>
</dbReference>
<keyword evidence="8 10" id="KW-0472">Membrane</keyword>
<feature type="transmembrane region" description="Helical" evidence="10">
    <location>
        <begin position="402"/>
        <end position="418"/>
    </location>
</feature>
<comment type="subcellular location">
    <subcellularLocation>
        <location evidence="1">Cell membrane</location>
        <topology evidence="1">Multi-pass membrane protein</topology>
    </subcellularLocation>
</comment>
<evidence type="ECO:0000256" key="9">
    <source>
        <dbReference type="NCBIfam" id="TIGR03810"/>
    </source>
</evidence>
<feature type="transmembrane region" description="Helical" evidence="10">
    <location>
        <begin position="424"/>
        <end position="442"/>
    </location>
</feature>
<comment type="similarity">
    <text evidence="2">Belongs to the amino acid-polyamine-organocation (APC) superfamily. Basic amino acid/polyamine antiporter (APA) (TC 2.A.3.2) family.</text>
</comment>
<protein>
    <recommendedName>
        <fullName evidence="9">Arginine-ornithine antiporter</fullName>
    </recommendedName>
</protein>
<dbReference type="KEGG" id="hjo:AY555_01760"/>
<keyword evidence="6" id="KW-0029">Amino-acid transport</keyword>
<dbReference type="GO" id="GO:0005886">
    <property type="term" value="C:plasma membrane"/>
    <property type="evidence" value="ECO:0007669"/>
    <property type="project" value="UniProtKB-SubCell"/>
</dbReference>
<evidence type="ECO:0000256" key="7">
    <source>
        <dbReference type="ARBA" id="ARBA00022989"/>
    </source>
</evidence>
<keyword evidence="4" id="KW-1003">Cell membrane</keyword>
<evidence type="ECO:0000256" key="3">
    <source>
        <dbReference type="ARBA" id="ARBA00022448"/>
    </source>
</evidence>
<feature type="transmembrane region" description="Helical" evidence="10">
    <location>
        <begin position="457"/>
        <end position="477"/>
    </location>
</feature>
<sequence>MVVQETAPSRGGLRLGALTALVVGSMIGGGIFALPQNTASSAAPGAMLIGWTISALGMLALAWVFRLLADRRADLDGGIYAYAKAGFGNYVGFLSAWGYWISAWIGTTSYLVLLLSTLGYFLPVFGDGNTLWAVIAASALLWTVHAMVLRGITGAVLANQVATVAKVIPLILFVIISATAFQMDIFTADIWGAGSTDLGSVMDQVRNMMLITVWVFIGIEGAGVYSARARRRSDVGKATVLGFLGVMVLLVSVNVLSMGIMSRAELAGLKDPSMAYVLESVVGPWGAVLVSAGLVISLLGGLLAWMLLCTEILFSASKGMSMPAFLRQENANRVPAKALFLSNAMIQIFLVLTLFNESTYLALASLGTSMILVPYLLSAVFALRCGMRGELYGHGIAGRRRAMCVTGLAALYSLWLLYAAGVDYLLLSALLYTPGIVLYVQARRELCEPVFRRREGVLFSLLLAGAVVAGWMLYAGYLSL</sequence>
<dbReference type="OrthoDB" id="3185104at2"/>
<keyword evidence="12" id="KW-1185">Reference proteome</keyword>
<feature type="transmembrane region" description="Helical" evidence="10">
    <location>
        <begin position="334"/>
        <end position="355"/>
    </location>
</feature>
<dbReference type="EMBL" id="CP014525">
    <property type="protein sequence ID" value="AMW35483.1"/>
    <property type="molecule type" value="Genomic_DNA"/>
</dbReference>
<evidence type="ECO:0000313" key="12">
    <source>
        <dbReference type="Proteomes" id="UP000076066"/>
    </source>
</evidence>
<dbReference type="Proteomes" id="UP000076066">
    <property type="component" value="Chromosome"/>
</dbReference>
<dbReference type="NCBIfam" id="TIGR00905">
    <property type="entry name" value="2A0302"/>
    <property type="match status" value="1"/>
</dbReference>
<feature type="transmembrane region" description="Helical" evidence="10">
    <location>
        <begin position="239"/>
        <end position="261"/>
    </location>
</feature>
<feature type="transmembrane region" description="Helical" evidence="10">
    <location>
        <begin position="90"/>
        <end position="111"/>
    </location>
</feature>